<evidence type="ECO:0000256" key="13">
    <source>
        <dbReference type="SAM" id="SignalP"/>
    </source>
</evidence>
<dbReference type="Pfam" id="PF00530">
    <property type="entry name" value="SRCR"/>
    <property type="match status" value="12"/>
</dbReference>
<dbReference type="GO" id="GO:0016020">
    <property type="term" value="C:membrane"/>
    <property type="evidence" value="ECO:0007669"/>
    <property type="project" value="UniProtKB-SubCell"/>
</dbReference>
<dbReference type="EnsemblMetazoa" id="Aqu2.1.26832_001">
    <property type="protein sequence ID" value="Aqu2.1.26832_001"/>
    <property type="gene ID" value="Aqu2.1.26832"/>
</dbReference>
<proteinExistence type="predicted"/>
<keyword evidence="16" id="KW-1185">Reference proteome</keyword>
<dbReference type="Proteomes" id="UP000007879">
    <property type="component" value="Unassembled WGS sequence"/>
</dbReference>
<feature type="domain" description="SRCR" evidence="14">
    <location>
        <begin position="1196"/>
        <end position="1296"/>
    </location>
</feature>
<evidence type="ECO:0000256" key="3">
    <source>
        <dbReference type="ARBA" id="ARBA00022729"/>
    </source>
</evidence>
<dbReference type="FunFam" id="3.10.250.10:FF:000016">
    <property type="entry name" value="Scavenger receptor cysteine-rich protein type 12"/>
    <property type="match status" value="5"/>
</dbReference>
<name>A0A1X7UGC9_AMPQE</name>
<evidence type="ECO:0000313" key="15">
    <source>
        <dbReference type="EnsemblMetazoa" id="Aqu2.1.26832_001"/>
    </source>
</evidence>
<feature type="disulfide bond" evidence="10">
    <location>
        <begin position="102"/>
        <end position="112"/>
    </location>
</feature>
<sequence length="1501" mass="161468">MKIQLALFVLIGLATVRKAVPEACSPSGSVRLVWGAGPWEGNVQICLNGGWGWICQNSFYTNEAKVVCRQLGFNATGSVYRRYAYYGWPDPSLPIWLDQLGCHGTESNIMSCPQPKAIGDASCNHNALAAVLCPNQGANPNCSEGSLRLLRNQASTPFKSYGRVEICHSNRWGSICDSGWGTPDAKVACGQLGYTASAASSYCCATYGQSYGPVWLSNMGCTSSNNQLTSCTHDNFGANTCSHSKDAGAGCRGEVTGSCTNGAVKLFRPYGIGPNNDGLALYCNNSRWVGFCDDGWSCHNARLICKKLGFPAALNTRWEGYYGYYKQTDTYRFYCRSTNTDLSQCSYTYRSSCTSLNDQIGVICYKPIISKTCTDGQVRLQNGNTTSEGRVEYCYEGRWNPVCSLTGIAASLICKQLGYNSTLATIIDDQRFNRSDIRSVFNTFSCSSTTPSLGQCNNTMKGSACFTSVSKCTTEVGLRCHNTAFTTCTDGQSRLVNGTLAQEGRVEVCLSGIWGSVCQNGFGQSDAYVICKELGYNGPSPNVYYRSKYGESTGPIVYSNLKCKGWETVLTECTKDTFPSISCSPQNTIGLICKDDCSDGDVRLVGGGFANEGTVEVCMDHMWGLVSDAGWNASHAKVVCRQLGFTSGIFKPYTGSAFGKPNNRILLKNVKCSGHELKLIDCANYQLGLWGGRKQLATTNVAGVDCIYDEPTDPPCGTKAAYYDTTPGPQCVPLNNIVRLTENSTKSAGRVEYCYNGYWSPLCKMDNKLAMVICRYLGFSQYSYGSIIESGEFGNLMNVSLIDNVTCTGTESTPFHCTYHQSPSSCTPFCSKNLGIRCFNQGICTNGAVRLMDGIIENEGRIEVCVNGVWGTVCDQGFTKTDANIVCKQLGLPDTEPIVLPNSEFGDGTYPIVYSNVTCGGWESTITQCNKVQYENTVCSRKHTAGVLCGYDCNDGDVRLVNSLSSSATYEGTVEVCFENLWGLIADTNWSQQDAVVVCRQLGFETSGTQSVTGSHFGKPNMRLHLSNVACLGTEDSISQCNYNTYSLSQGKTQLATTDVAGVKCYIPANCVAPPSSGTACSDGSVKLVGGSNNGEGILEFCYKGNWSPFCYLGPNEATVACRQLGHTSYDMTAVFTDGRFGSLAGVSLFQNISCALNLAANQLGDCLIADSCQSTCKNVVGLRCYDAANCQEGQVRLVNGTKTEGRLEVCYKGVWGSVCGVGFDVTDAFVACKELGLGMSEPTVYTNSHYGDGDGAIVYYNTSCKGYESSIVGCNKQIYGMFTCSRNNVVGVACQEGCSNGAVRLINGSSSNEGTVEVCYYNTWGLVTDGGWSDSEAQVVCRQLNFQGGNARIGSPYGRPNAPVLISNTQCSGSESSISSCQYTHLSEDQSSGLAGANVAGVRCSAATIPPSASSHRLSSSGIGLTVLSLLLALFIAISVSLVAFMVYKWRKGPKRYSPIVTLNSDPQDASNPMATANMWPNGEKDDEEEDDEMLQLMNE</sequence>
<dbReference type="OrthoDB" id="536948at2759"/>
<feature type="domain" description="SRCR" evidence="14">
    <location>
        <begin position="1086"/>
        <end position="1186"/>
    </location>
</feature>
<evidence type="ECO:0000256" key="6">
    <source>
        <dbReference type="ARBA" id="ARBA00023136"/>
    </source>
</evidence>
<keyword evidence="7 10" id="KW-1015">Disulfide bond</keyword>
<feature type="transmembrane region" description="Helical" evidence="12">
    <location>
        <begin position="1424"/>
        <end position="1449"/>
    </location>
</feature>
<organism evidence="15">
    <name type="scientific">Amphimedon queenslandica</name>
    <name type="common">Sponge</name>
    <dbReference type="NCBI Taxonomy" id="400682"/>
    <lineage>
        <taxon>Eukaryota</taxon>
        <taxon>Metazoa</taxon>
        <taxon>Porifera</taxon>
        <taxon>Demospongiae</taxon>
        <taxon>Heteroscleromorpha</taxon>
        <taxon>Haplosclerida</taxon>
        <taxon>Niphatidae</taxon>
        <taxon>Amphimedon</taxon>
    </lineage>
</organism>
<feature type="domain" description="SRCR" evidence="14">
    <location>
        <begin position="493"/>
        <end position="594"/>
    </location>
</feature>
<evidence type="ECO:0000256" key="5">
    <source>
        <dbReference type="ARBA" id="ARBA00022989"/>
    </source>
</evidence>
<dbReference type="PRINTS" id="PR00258">
    <property type="entry name" value="SPERACTRCPTR"/>
</dbReference>
<dbReference type="FunFam" id="3.10.250.10:FF:000007">
    <property type="entry name" value="Soluble scavenger receptor cysteine-rich domain-containing protein SSC5D"/>
    <property type="match status" value="3"/>
</dbReference>
<feature type="region of interest" description="Disordered" evidence="11">
    <location>
        <begin position="1465"/>
        <end position="1501"/>
    </location>
</feature>
<feature type="domain" description="SRCR" evidence="14">
    <location>
        <begin position="738"/>
        <end position="839"/>
    </location>
</feature>
<dbReference type="PROSITE" id="PS00420">
    <property type="entry name" value="SRCR_1"/>
    <property type="match status" value="3"/>
</dbReference>
<evidence type="ECO:0000256" key="10">
    <source>
        <dbReference type="PROSITE-ProRule" id="PRU00196"/>
    </source>
</evidence>
<feature type="domain" description="SRCR" evidence="14">
    <location>
        <begin position="1304"/>
        <end position="1406"/>
    </location>
</feature>
<evidence type="ECO:0000256" key="2">
    <source>
        <dbReference type="ARBA" id="ARBA00022692"/>
    </source>
</evidence>
<keyword evidence="8" id="KW-0675">Receptor</keyword>
<feature type="domain" description="SRCR" evidence="14">
    <location>
        <begin position="378"/>
        <end position="481"/>
    </location>
</feature>
<feature type="domain" description="SRCR" evidence="14">
    <location>
        <begin position="602"/>
        <end position="707"/>
    </location>
</feature>
<reference evidence="15" key="2">
    <citation type="submission" date="2017-05" db="UniProtKB">
        <authorList>
            <consortium name="EnsemblMetazoa"/>
        </authorList>
    </citation>
    <scope>IDENTIFICATION</scope>
</reference>
<feature type="domain" description="SRCR" evidence="14">
    <location>
        <begin position="30"/>
        <end position="134"/>
    </location>
</feature>
<keyword evidence="9" id="KW-0325">Glycoprotein</keyword>
<protein>
    <recommendedName>
        <fullName evidence="14">SRCR domain-containing protein</fullName>
    </recommendedName>
</protein>
<evidence type="ECO:0000256" key="4">
    <source>
        <dbReference type="ARBA" id="ARBA00022737"/>
    </source>
</evidence>
<evidence type="ECO:0000259" key="14">
    <source>
        <dbReference type="PROSITE" id="PS50287"/>
    </source>
</evidence>
<feature type="disulfide bond" evidence="10">
    <location>
        <begin position="672"/>
        <end position="682"/>
    </location>
</feature>
<keyword evidence="4" id="KW-0677">Repeat</keyword>
<dbReference type="PROSITE" id="PS50287">
    <property type="entry name" value="SRCR_2"/>
    <property type="match status" value="12"/>
</dbReference>
<feature type="compositionally biased region" description="Polar residues" evidence="11">
    <location>
        <begin position="1465"/>
        <end position="1476"/>
    </location>
</feature>
<dbReference type="SMART" id="SM00202">
    <property type="entry name" value="SR"/>
    <property type="match status" value="12"/>
</dbReference>
<accession>A0A1X7UGC9</accession>
<evidence type="ECO:0000256" key="11">
    <source>
        <dbReference type="SAM" id="MobiDB-lite"/>
    </source>
</evidence>
<feature type="disulfide bond" evidence="10">
    <location>
        <begin position="335"/>
        <end position="345"/>
    </location>
</feature>
<dbReference type="Gene3D" id="3.10.250.10">
    <property type="entry name" value="SRCR-like domain"/>
    <property type="match status" value="12"/>
</dbReference>
<dbReference type="InterPro" id="IPR001190">
    <property type="entry name" value="SRCR"/>
</dbReference>
<feature type="disulfide bond" evidence="10">
    <location>
        <begin position="1031"/>
        <end position="1041"/>
    </location>
</feature>
<dbReference type="SUPFAM" id="SSF56487">
    <property type="entry name" value="SRCR-like"/>
    <property type="match status" value="12"/>
</dbReference>
<feature type="disulfide bond" evidence="10">
    <location>
        <begin position="1265"/>
        <end position="1275"/>
    </location>
</feature>
<dbReference type="PANTHER" id="PTHR19331">
    <property type="entry name" value="SCAVENGER RECEPTOR DOMAIN-CONTAINING"/>
    <property type="match status" value="1"/>
</dbReference>
<evidence type="ECO:0000256" key="12">
    <source>
        <dbReference type="SAM" id="Phobius"/>
    </source>
</evidence>
<dbReference type="PANTHER" id="PTHR19331:SF465">
    <property type="entry name" value="EGG PEPTIDE SPERACT RECEPTOR"/>
    <property type="match status" value="1"/>
</dbReference>
<feature type="disulfide bond" evidence="10">
    <location>
        <begin position="563"/>
        <end position="573"/>
    </location>
</feature>
<gene>
    <name evidence="15" type="primary">105313438</name>
</gene>
<reference evidence="16" key="1">
    <citation type="journal article" date="2010" name="Nature">
        <title>The Amphimedon queenslandica genome and the evolution of animal complexity.</title>
        <authorList>
            <person name="Srivastava M."/>
            <person name="Simakov O."/>
            <person name="Chapman J."/>
            <person name="Fahey B."/>
            <person name="Gauthier M.E."/>
            <person name="Mitros T."/>
            <person name="Richards G.S."/>
            <person name="Conaco C."/>
            <person name="Dacre M."/>
            <person name="Hellsten U."/>
            <person name="Larroux C."/>
            <person name="Putnam N.H."/>
            <person name="Stanke M."/>
            <person name="Adamska M."/>
            <person name="Darling A."/>
            <person name="Degnan S.M."/>
            <person name="Oakley T.H."/>
            <person name="Plachetzki D.C."/>
            <person name="Zhai Y."/>
            <person name="Adamski M."/>
            <person name="Calcino A."/>
            <person name="Cummins S.F."/>
            <person name="Goodstein D.M."/>
            <person name="Harris C."/>
            <person name="Jackson D.J."/>
            <person name="Leys S.P."/>
            <person name="Shu S."/>
            <person name="Woodcroft B.J."/>
            <person name="Vervoort M."/>
            <person name="Kosik K.S."/>
            <person name="Manning G."/>
            <person name="Degnan B.M."/>
            <person name="Rokhsar D.S."/>
        </authorList>
    </citation>
    <scope>NUCLEOTIDE SEQUENCE [LARGE SCALE GENOMIC DNA]</scope>
</reference>
<feature type="signal peptide" evidence="13">
    <location>
        <begin position="1"/>
        <end position="19"/>
    </location>
</feature>
<feature type="disulfide bond" evidence="10">
    <location>
        <begin position="1372"/>
        <end position="1382"/>
    </location>
</feature>
<feature type="domain" description="SRCR" evidence="14">
    <location>
        <begin position="849"/>
        <end position="950"/>
    </location>
</feature>
<evidence type="ECO:0000313" key="16">
    <source>
        <dbReference type="Proteomes" id="UP000007879"/>
    </source>
</evidence>
<keyword evidence="2 12" id="KW-0812">Transmembrane</keyword>
<feature type="chain" id="PRO_5010874225" description="SRCR domain-containing protein" evidence="13">
    <location>
        <begin position="20"/>
        <end position="1501"/>
    </location>
</feature>
<feature type="disulfide bond" evidence="10">
    <location>
        <begin position="919"/>
        <end position="929"/>
    </location>
</feature>
<evidence type="ECO:0000256" key="9">
    <source>
        <dbReference type="ARBA" id="ARBA00023180"/>
    </source>
</evidence>
<feature type="domain" description="SRCR" evidence="14">
    <location>
        <begin position="147"/>
        <end position="252"/>
    </location>
</feature>
<feature type="domain" description="SRCR" evidence="14">
    <location>
        <begin position="264"/>
        <end position="365"/>
    </location>
</feature>
<evidence type="ECO:0000256" key="1">
    <source>
        <dbReference type="ARBA" id="ARBA00004167"/>
    </source>
</evidence>
<evidence type="ECO:0000256" key="7">
    <source>
        <dbReference type="ARBA" id="ARBA00023157"/>
    </source>
</evidence>
<feature type="domain" description="SRCR" evidence="14">
    <location>
        <begin position="958"/>
        <end position="1066"/>
    </location>
</feature>
<comment type="caution">
    <text evidence="10">Lacks conserved residue(s) required for the propagation of feature annotation.</text>
</comment>
<dbReference type="KEGG" id="aqu:105313438"/>
<feature type="compositionally biased region" description="Acidic residues" evidence="11">
    <location>
        <begin position="1486"/>
        <end position="1495"/>
    </location>
</feature>
<dbReference type="EnsemblMetazoa" id="XM_011406876.2">
    <property type="protein sequence ID" value="XP_011405178.1"/>
    <property type="gene ID" value="LOC105313438"/>
</dbReference>
<evidence type="ECO:0000256" key="8">
    <source>
        <dbReference type="ARBA" id="ARBA00023170"/>
    </source>
</evidence>
<keyword evidence="3 13" id="KW-0732">Signal</keyword>
<keyword evidence="6 12" id="KW-0472">Membrane</keyword>
<dbReference type="InParanoid" id="A0A1X7UGC9"/>
<feature type="disulfide bond" evidence="10">
    <location>
        <begin position="446"/>
        <end position="456"/>
    </location>
</feature>
<feature type="disulfide bond" evidence="10">
    <location>
        <begin position="807"/>
        <end position="817"/>
    </location>
</feature>
<feature type="disulfide bond" evidence="10">
    <location>
        <begin position="221"/>
        <end position="231"/>
    </location>
</feature>
<dbReference type="InterPro" id="IPR036772">
    <property type="entry name" value="SRCR-like_dom_sf"/>
</dbReference>
<comment type="subcellular location">
    <subcellularLocation>
        <location evidence="1">Membrane</location>
        <topology evidence="1">Single-pass membrane protein</topology>
    </subcellularLocation>
</comment>
<keyword evidence="5 12" id="KW-1133">Transmembrane helix</keyword>